<dbReference type="EMBL" id="CAXAMM010008680">
    <property type="protein sequence ID" value="CAK9018153.1"/>
    <property type="molecule type" value="Genomic_DNA"/>
</dbReference>
<dbReference type="Pfam" id="PF00145">
    <property type="entry name" value="DNA_methylase"/>
    <property type="match status" value="1"/>
</dbReference>
<dbReference type="PANTHER" id="PTHR46098">
    <property type="entry name" value="TRNA (CYTOSINE(38)-C(5))-METHYLTRANSFERASE"/>
    <property type="match status" value="1"/>
</dbReference>
<dbReference type="InterPro" id="IPR029063">
    <property type="entry name" value="SAM-dependent_MTases_sf"/>
</dbReference>
<evidence type="ECO:0000313" key="5">
    <source>
        <dbReference type="EMBL" id="CAK9018153.1"/>
    </source>
</evidence>
<evidence type="ECO:0000256" key="3">
    <source>
        <dbReference type="ARBA" id="ARBA00022691"/>
    </source>
</evidence>
<dbReference type="InterPro" id="IPR050750">
    <property type="entry name" value="C5-MTase"/>
</dbReference>
<dbReference type="Gene3D" id="3.40.50.150">
    <property type="entry name" value="Vaccinia Virus protein VP39"/>
    <property type="match status" value="1"/>
</dbReference>
<dbReference type="InterPro" id="IPR001525">
    <property type="entry name" value="C5_MeTfrase"/>
</dbReference>
<reference evidence="5 6" key="1">
    <citation type="submission" date="2024-02" db="EMBL/GenBank/DDBJ databases">
        <authorList>
            <person name="Chen Y."/>
            <person name="Shah S."/>
            <person name="Dougan E. K."/>
            <person name="Thang M."/>
            <person name="Chan C."/>
        </authorList>
    </citation>
    <scope>NUCLEOTIDE SEQUENCE [LARGE SCALE GENOMIC DNA]</scope>
</reference>
<dbReference type="PANTHER" id="PTHR46098:SF1">
    <property type="entry name" value="TRNA (CYTOSINE(38)-C(5))-METHYLTRANSFERASE"/>
    <property type="match status" value="1"/>
</dbReference>
<accession>A0ABP0JVK3</accession>
<protein>
    <submittedName>
        <fullName evidence="5">Modification methylase Bsp6I (M.Bsp6I) (Cytosine-specific methyltransferase Bsp6I)</fullName>
    </submittedName>
</protein>
<keyword evidence="1 4" id="KW-0489">Methyltransferase</keyword>
<keyword evidence="2 4" id="KW-0808">Transferase</keyword>
<feature type="active site" evidence="4">
    <location>
        <position position="128"/>
    </location>
</feature>
<comment type="similarity">
    <text evidence="4">Belongs to the class I-like SAM-binding methyltransferase superfamily. C5-methyltransferase family.</text>
</comment>
<keyword evidence="3 4" id="KW-0949">S-adenosyl-L-methionine</keyword>
<proteinExistence type="inferred from homology"/>
<dbReference type="GO" id="GO:0032259">
    <property type="term" value="P:methylation"/>
    <property type="evidence" value="ECO:0007669"/>
    <property type="project" value="UniProtKB-KW"/>
</dbReference>
<gene>
    <name evidence="5" type="ORF">SCF082_LOCUS13956</name>
</gene>
<name>A0ABP0JVK3_9DINO</name>
<evidence type="ECO:0000256" key="1">
    <source>
        <dbReference type="ARBA" id="ARBA00022603"/>
    </source>
</evidence>
<comment type="caution">
    <text evidence="5">The sequence shown here is derived from an EMBL/GenBank/DDBJ whole genome shotgun (WGS) entry which is preliminary data.</text>
</comment>
<keyword evidence="6" id="KW-1185">Reference proteome</keyword>
<evidence type="ECO:0000313" key="6">
    <source>
        <dbReference type="Proteomes" id="UP001642464"/>
    </source>
</evidence>
<dbReference type="PROSITE" id="PS51679">
    <property type="entry name" value="SAM_MT_C5"/>
    <property type="match status" value="1"/>
</dbReference>
<evidence type="ECO:0000256" key="4">
    <source>
        <dbReference type="PROSITE-ProRule" id="PRU01016"/>
    </source>
</evidence>
<sequence>MPTVFSRPAVRKDTLKTKGKLLKTPALKSGCETDGQPPKKNGQLKSIWYASDCSGLDVGALSLKRAGVKFRHWFASESDKGCRDVLHKIHDNVEVIFHDCRTKDLRRLKQERSQNPGVKLIYTSGFPCQPYSKAGSQQGEHDPRAGVVWSVIDTISALLPTVYILENVADLAASGRYASVFQKIMQKLENVGRGAYHIEWKIMDSFEFGAVPAKRNRVYVVGCLKCCMTGAWTWPGPIQPPSLDSILQPRKKDEKADIASLSKTNLRNIAEGIRKIQEQSESGASWKKQPWVIDCANSATFGLRLSYNSFPTITKSHANSLWLVHKEDFANETELLAGQGIKWSDLGVRAGSLPANKIGQMVGNSFTLTIFVRLYQQIFPCLKIRMAKSK</sequence>
<dbReference type="NCBIfam" id="TIGR00675">
    <property type="entry name" value="dcm"/>
    <property type="match status" value="1"/>
</dbReference>
<dbReference type="Proteomes" id="UP001642464">
    <property type="component" value="Unassembled WGS sequence"/>
</dbReference>
<dbReference type="GO" id="GO:0008168">
    <property type="term" value="F:methyltransferase activity"/>
    <property type="evidence" value="ECO:0007669"/>
    <property type="project" value="UniProtKB-KW"/>
</dbReference>
<evidence type="ECO:0000256" key="2">
    <source>
        <dbReference type="ARBA" id="ARBA00022679"/>
    </source>
</evidence>
<organism evidence="5 6">
    <name type="scientific">Durusdinium trenchii</name>
    <dbReference type="NCBI Taxonomy" id="1381693"/>
    <lineage>
        <taxon>Eukaryota</taxon>
        <taxon>Sar</taxon>
        <taxon>Alveolata</taxon>
        <taxon>Dinophyceae</taxon>
        <taxon>Suessiales</taxon>
        <taxon>Symbiodiniaceae</taxon>
        <taxon>Durusdinium</taxon>
    </lineage>
</organism>
<dbReference type="SUPFAM" id="SSF53335">
    <property type="entry name" value="S-adenosyl-L-methionine-dependent methyltransferases"/>
    <property type="match status" value="1"/>
</dbReference>